<protein>
    <submittedName>
        <fullName evidence="10">Sugar ABC transporter ATP-binding protein</fullName>
    </submittedName>
</protein>
<evidence type="ECO:0000256" key="3">
    <source>
        <dbReference type="ARBA" id="ARBA00022597"/>
    </source>
</evidence>
<keyword evidence="2" id="KW-1003">Cell membrane</keyword>
<name>A0AAW5BWP6_9FIRM</name>
<keyword evidence="4" id="KW-0677">Repeat</keyword>
<dbReference type="SMART" id="SM00382">
    <property type="entry name" value="AAA"/>
    <property type="match status" value="2"/>
</dbReference>
<dbReference type="GeneID" id="97208150"/>
<keyword evidence="1" id="KW-0813">Transport</keyword>
<dbReference type="PROSITE" id="PS50893">
    <property type="entry name" value="ABC_TRANSPORTER_2"/>
    <property type="match status" value="2"/>
</dbReference>
<proteinExistence type="predicted"/>
<dbReference type="InterPro" id="IPR003439">
    <property type="entry name" value="ABC_transporter-like_ATP-bd"/>
</dbReference>
<evidence type="ECO:0000259" key="9">
    <source>
        <dbReference type="PROSITE" id="PS50893"/>
    </source>
</evidence>
<evidence type="ECO:0000256" key="4">
    <source>
        <dbReference type="ARBA" id="ARBA00022737"/>
    </source>
</evidence>
<evidence type="ECO:0000256" key="8">
    <source>
        <dbReference type="ARBA" id="ARBA00023136"/>
    </source>
</evidence>
<evidence type="ECO:0000256" key="1">
    <source>
        <dbReference type="ARBA" id="ARBA00022448"/>
    </source>
</evidence>
<evidence type="ECO:0000313" key="11">
    <source>
        <dbReference type="Proteomes" id="UP001299608"/>
    </source>
</evidence>
<comment type="caution">
    <text evidence="10">The sequence shown here is derived from an EMBL/GenBank/DDBJ whole genome shotgun (WGS) entry which is preliminary data.</text>
</comment>
<dbReference type="GO" id="GO:0005524">
    <property type="term" value="F:ATP binding"/>
    <property type="evidence" value="ECO:0007669"/>
    <property type="project" value="UniProtKB-KW"/>
</dbReference>
<dbReference type="InterPro" id="IPR003593">
    <property type="entry name" value="AAA+_ATPase"/>
</dbReference>
<dbReference type="InterPro" id="IPR017871">
    <property type="entry name" value="ABC_transporter-like_CS"/>
</dbReference>
<keyword evidence="7" id="KW-1278">Translocase</keyword>
<dbReference type="InterPro" id="IPR027417">
    <property type="entry name" value="P-loop_NTPase"/>
</dbReference>
<keyword evidence="8" id="KW-0472">Membrane</keyword>
<accession>A0AAW5BWP6</accession>
<evidence type="ECO:0000256" key="5">
    <source>
        <dbReference type="ARBA" id="ARBA00022741"/>
    </source>
</evidence>
<dbReference type="PANTHER" id="PTHR43790:SF3">
    <property type="entry name" value="D-ALLOSE IMPORT ATP-BINDING PROTEIN ALSA-RELATED"/>
    <property type="match status" value="1"/>
</dbReference>
<dbReference type="EMBL" id="JAKNGE010000003">
    <property type="protein sequence ID" value="MCG4744293.1"/>
    <property type="molecule type" value="Genomic_DNA"/>
</dbReference>
<keyword evidence="5" id="KW-0547">Nucleotide-binding</keyword>
<reference evidence="10" key="1">
    <citation type="submission" date="2022-01" db="EMBL/GenBank/DDBJ databases">
        <title>Collection of gut derived symbiotic bacterial strains cultured from healthy donors.</title>
        <authorList>
            <person name="Lin H."/>
            <person name="Kohout C."/>
            <person name="Waligurski E."/>
            <person name="Pamer E.G."/>
        </authorList>
    </citation>
    <scope>NUCLEOTIDE SEQUENCE</scope>
    <source>
        <strain evidence="10">DFI.6.55</strain>
    </source>
</reference>
<keyword evidence="6 10" id="KW-0067">ATP-binding</keyword>
<feature type="domain" description="ABC transporter" evidence="9">
    <location>
        <begin position="6"/>
        <end position="249"/>
    </location>
</feature>
<gene>
    <name evidence="10" type="ORF">L0N08_02590</name>
</gene>
<dbReference type="RefSeq" id="WP_227116879.1">
    <property type="nucleotide sequence ID" value="NZ_BAABZL010000001.1"/>
</dbReference>
<dbReference type="CDD" id="cd03216">
    <property type="entry name" value="ABC_Carb_Monos_I"/>
    <property type="match status" value="1"/>
</dbReference>
<organism evidence="10 11">
    <name type="scientific">Enterocloster aldenensis</name>
    <dbReference type="NCBI Taxonomy" id="358742"/>
    <lineage>
        <taxon>Bacteria</taxon>
        <taxon>Bacillati</taxon>
        <taxon>Bacillota</taxon>
        <taxon>Clostridia</taxon>
        <taxon>Lachnospirales</taxon>
        <taxon>Lachnospiraceae</taxon>
        <taxon>Enterocloster</taxon>
    </lineage>
</organism>
<sequence>MGDLLFEAKGVGKTYGANTVLRDIDMQVYSGEVIGLIGENGAGKSTLMKLISGVEKPSMGEMFRMGKPYSASSILDANHQGIGMVFQEQSLVGNLTIAQNIYLGREKGYSKCGFVNWNKMNQDAKKALGRIDMDLDPSRKVRDIDFAARQMVEIAKVLDVVTEAANGHAIILLDEPTTVLSDEEIKKLFVQVRNMKEQGNAVIFISHRLDEVLEITDRIYVFKDGEETAVMPTKGADVNLLYEKMVGRTTTGEFYVEHKQTVPTDEVILEVNDLSLFGAFNHVSFELKKGEVLGFCGVEGSGKEDICAVLVGDAAPTAGTIKVKGRECTFPNPCAARKKGILSVPKERRDEGMIGLLSIEDNIIVSHMDELSSHSFLSAKKMHQVAENWVKKAGVKCFSIAERINQLSGGNAQKVIFARALESGCEILILNHPTRGVDVGSKEEIYDLVRDMTAEGHSIILLGDTLDECIGLSSRIIVLRDGLIRGSFECPVGNKPLQLDIVQQMM</sequence>
<evidence type="ECO:0000256" key="6">
    <source>
        <dbReference type="ARBA" id="ARBA00022840"/>
    </source>
</evidence>
<evidence type="ECO:0000256" key="2">
    <source>
        <dbReference type="ARBA" id="ARBA00022475"/>
    </source>
</evidence>
<dbReference type="Gene3D" id="3.40.50.300">
    <property type="entry name" value="P-loop containing nucleotide triphosphate hydrolases"/>
    <property type="match status" value="2"/>
</dbReference>
<dbReference type="Proteomes" id="UP001299608">
    <property type="component" value="Unassembled WGS sequence"/>
</dbReference>
<dbReference type="PANTHER" id="PTHR43790">
    <property type="entry name" value="CARBOHYDRATE TRANSPORT ATP-BINDING PROTEIN MG119-RELATED"/>
    <property type="match status" value="1"/>
</dbReference>
<feature type="domain" description="ABC transporter" evidence="9">
    <location>
        <begin position="262"/>
        <end position="506"/>
    </location>
</feature>
<dbReference type="GO" id="GO:0016887">
    <property type="term" value="F:ATP hydrolysis activity"/>
    <property type="evidence" value="ECO:0007669"/>
    <property type="project" value="InterPro"/>
</dbReference>
<dbReference type="Pfam" id="PF00005">
    <property type="entry name" value="ABC_tran"/>
    <property type="match status" value="2"/>
</dbReference>
<evidence type="ECO:0000256" key="7">
    <source>
        <dbReference type="ARBA" id="ARBA00022967"/>
    </source>
</evidence>
<dbReference type="SUPFAM" id="SSF52540">
    <property type="entry name" value="P-loop containing nucleoside triphosphate hydrolases"/>
    <property type="match status" value="2"/>
</dbReference>
<dbReference type="PROSITE" id="PS00211">
    <property type="entry name" value="ABC_TRANSPORTER_1"/>
    <property type="match status" value="1"/>
</dbReference>
<dbReference type="CDD" id="cd03215">
    <property type="entry name" value="ABC_Carb_Monos_II"/>
    <property type="match status" value="1"/>
</dbReference>
<evidence type="ECO:0000313" key="10">
    <source>
        <dbReference type="EMBL" id="MCG4744293.1"/>
    </source>
</evidence>
<dbReference type="AlphaFoldDB" id="A0AAW5BWP6"/>
<keyword evidence="3" id="KW-0762">Sugar transport</keyword>
<dbReference type="InterPro" id="IPR050107">
    <property type="entry name" value="ABC_carbohydrate_import_ATPase"/>
</dbReference>